<reference evidence="3 4" key="1">
    <citation type="submission" date="2016-09" db="EMBL/GenBank/DDBJ databases">
        <title>Draft genome sequence of the soil isolate, Lysinibacillus fusiformis M5, a potential hypoxanthine producer.</title>
        <authorList>
            <person name="Gallegos-Monterrosa R."/>
            <person name="Maroti G."/>
            <person name="Balint B."/>
            <person name="Kovacs A.T."/>
        </authorList>
    </citation>
    <scope>NUCLEOTIDE SEQUENCE [LARGE SCALE GENOMIC DNA]</scope>
    <source>
        <strain evidence="3 4">M5</strain>
    </source>
</reference>
<dbReference type="InterPro" id="IPR000873">
    <property type="entry name" value="AMP-dep_synth/lig_dom"/>
</dbReference>
<dbReference type="InterPro" id="IPR045851">
    <property type="entry name" value="AMP-bd_C_sf"/>
</dbReference>
<dbReference type="Pfam" id="PF13193">
    <property type="entry name" value="AMP-binding_C"/>
    <property type="match status" value="1"/>
</dbReference>
<protein>
    <recommendedName>
        <fullName evidence="5">Long-chain fatty acid--CoA ligase</fullName>
    </recommendedName>
</protein>
<comment type="caution">
    <text evidence="3">The sequence shown here is derived from an EMBL/GenBank/DDBJ whole genome shotgun (WGS) entry which is preliminary data.</text>
</comment>
<dbReference type="EMBL" id="MECQ01000001">
    <property type="protein sequence ID" value="ODV54871.1"/>
    <property type="molecule type" value="Genomic_DNA"/>
</dbReference>
<evidence type="ECO:0000259" key="1">
    <source>
        <dbReference type="Pfam" id="PF00501"/>
    </source>
</evidence>
<dbReference type="RefSeq" id="WP_069480099.1">
    <property type="nucleotide sequence ID" value="NZ_KV766182.1"/>
</dbReference>
<sequence length="415" mass="48305">MENVFLIHNETTYTYKKLLFDLNNKVYETPYLYVKDNHPYEVFLAIVHSLLFDYPIEVLDGDFSEKEISELGINVNALTLTTKMKERFHFQKLDDVMKQIKKIEKWQLTLYTSGTTGRPKKMSHTFHTLTRNVKKHTKFENDVWAFAYNPTHMAGLQVFFQAFLNQNTLIYMFGESMKKIPALIEEYQITHISSTATFYRNVLPYVQGNTFSMVKRVTFGGEKFDLLLEGKLKAVFPNAKMINIYASTEAGSLFTAQRDTFEIKPEHQQWVKITAQQELCIHHSLLGHSESLSLDSKWFHTGDLVEWVDETHFKFQSRQSDMINVGGYKVNPLEVENILMQVPGVIDILVKSKKNSVTGELLVADVIKNQEIDEKELKKEIKQYASIHLQEWKVPRIIRFVDELPSTRTGKKVRK</sequence>
<feature type="domain" description="AMP-binding enzyme C-terminal" evidence="2">
    <location>
        <begin position="334"/>
        <end position="411"/>
    </location>
</feature>
<dbReference type="CDD" id="cd04433">
    <property type="entry name" value="AFD_class_I"/>
    <property type="match status" value="1"/>
</dbReference>
<accession>A0A1E4R370</accession>
<dbReference type="InterPro" id="IPR025110">
    <property type="entry name" value="AMP-bd_C"/>
</dbReference>
<dbReference type="InterPro" id="IPR042099">
    <property type="entry name" value="ANL_N_sf"/>
</dbReference>
<dbReference type="Pfam" id="PF00501">
    <property type="entry name" value="AMP-binding"/>
    <property type="match status" value="1"/>
</dbReference>
<dbReference type="SUPFAM" id="SSF56801">
    <property type="entry name" value="Acetyl-CoA synthetase-like"/>
    <property type="match status" value="1"/>
</dbReference>
<feature type="domain" description="AMP-dependent synthetase/ligase" evidence="1">
    <location>
        <begin position="100"/>
        <end position="258"/>
    </location>
</feature>
<name>A0A1E4R370_9BACI</name>
<proteinExistence type="predicted"/>
<gene>
    <name evidence="3" type="ORF">BG258_02685</name>
</gene>
<evidence type="ECO:0000313" key="4">
    <source>
        <dbReference type="Proteomes" id="UP000094784"/>
    </source>
</evidence>
<evidence type="ECO:0000259" key="2">
    <source>
        <dbReference type="Pfam" id="PF13193"/>
    </source>
</evidence>
<dbReference type="AlphaFoldDB" id="A0A1E4R370"/>
<dbReference type="InterPro" id="IPR050237">
    <property type="entry name" value="ATP-dep_AMP-bd_enzyme"/>
</dbReference>
<dbReference type="OrthoDB" id="9778383at2"/>
<dbReference type="Gene3D" id="3.40.50.12780">
    <property type="entry name" value="N-terminal domain of ligase-like"/>
    <property type="match status" value="1"/>
</dbReference>
<dbReference type="PANTHER" id="PTHR43767">
    <property type="entry name" value="LONG-CHAIN-FATTY-ACID--COA LIGASE"/>
    <property type="match status" value="1"/>
</dbReference>
<evidence type="ECO:0008006" key="5">
    <source>
        <dbReference type="Google" id="ProtNLM"/>
    </source>
</evidence>
<dbReference type="GO" id="GO:0016878">
    <property type="term" value="F:acid-thiol ligase activity"/>
    <property type="evidence" value="ECO:0007669"/>
    <property type="project" value="UniProtKB-ARBA"/>
</dbReference>
<dbReference type="PANTHER" id="PTHR43767:SF1">
    <property type="entry name" value="NONRIBOSOMAL PEPTIDE SYNTHASE PES1 (EUROFUNG)-RELATED"/>
    <property type="match status" value="1"/>
</dbReference>
<dbReference type="Gene3D" id="3.30.300.30">
    <property type="match status" value="1"/>
</dbReference>
<organism evidence="3 4">
    <name type="scientific">Lysinibacillus fusiformis</name>
    <dbReference type="NCBI Taxonomy" id="28031"/>
    <lineage>
        <taxon>Bacteria</taxon>
        <taxon>Bacillati</taxon>
        <taxon>Bacillota</taxon>
        <taxon>Bacilli</taxon>
        <taxon>Bacillales</taxon>
        <taxon>Bacillaceae</taxon>
        <taxon>Lysinibacillus</taxon>
    </lineage>
</organism>
<evidence type="ECO:0000313" key="3">
    <source>
        <dbReference type="EMBL" id="ODV54871.1"/>
    </source>
</evidence>
<dbReference type="Proteomes" id="UP000094784">
    <property type="component" value="Unassembled WGS sequence"/>
</dbReference>